<organism evidence="1 2">
    <name type="scientific">Liquidambar formosana</name>
    <name type="common">Formosan gum</name>
    <dbReference type="NCBI Taxonomy" id="63359"/>
    <lineage>
        <taxon>Eukaryota</taxon>
        <taxon>Viridiplantae</taxon>
        <taxon>Streptophyta</taxon>
        <taxon>Embryophyta</taxon>
        <taxon>Tracheophyta</taxon>
        <taxon>Spermatophyta</taxon>
        <taxon>Magnoliopsida</taxon>
        <taxon>eudicotyledons</taxon>
        <taxon>Gunneridae</taxon>
        <taxon>Pentapetalae</taxon>
        <taxon>Saxifragales</taxon>
        <taxon>Altingiaceae</taxon>
        <taxon>Liquidambar</taxon>
    </lineage>
</organism>
<keyword evidence="2" id="KW-1185">Reference proteome</keyword>
<proteinExistence type="predicted"/>
<protein>
    <submittedName>
        <fullName evidence="1">Uncharacterized protein</fullName>
    </submittedName>
</protein>
<evidence type="ECO:0000313" key="2">
    <source>
        <dbReference type="Proteomes" id="UP001415857"/>
    </source>
</evidence>
<reference evidence="1 2" key="1">
    <citation type="journal article" date="2024" name="Plant J.">
        <title>Genome sequences and population genomics reveal climatic adaptation and genomic divergence between two closely related sweetgum species.</title>
        <authorList>
            <person name="Xu W.Q."/>
            <person name="Ren C.Q."/>
            <person name="Zhang X.Y."/>
            <person name="Comes H.P."/>
            <person name="Liu X.H."/>
            <person name="Li Y.G."/>
            <person name="Kettle C.J."/>
            <person name="Jalonen R."/>
            <person name="Gaisberger H."/>
            <person name="Ma Y.Z."/>
            <person name="Qiu Y.X."/>
        </authorList>
    </citation>
    <scope>NUCLEOTIDE SEQUENCE [LARGE SCALE GENOMIC DNA]</scope>
    <source>
        <strain evidence="1">Hangzhou</strain>
    </source>
</reference>
<dbReference type="EMBL" id="JBBPBK010000011">
    <property type="protein sequence ID" value="KAK9275792.1"/>
    <property type="molecule type" value="Genomic_DNA"/>
</dbReference>
<comment type="caution">
    <text evidence="1">The sequence shown here is derived from an EMBL/GenBank/DDBJ whole genome shotgun (WGS) entry which is preliminary data.</text>
</comment>
<sequence length="70" mass="7961">MMDDGDDKRRASSIDSRFTEILFSWSLEDIFNENLHANQYPCSAGAQPSSSFPPIEELRHGSWDVPLHAH</sequence>
<gene>
    <name evidence="1" type="ORF">L1049_023061</name>
</gene>
<accession>A0AAP0REY3</accession>
<evidence type="ECO:0000313" key="1">
    <source>
        <dbReference type="EMBL" id="KAK9275792.1"/>
    </source>
</evidence>
<name>A0AAP0REY3_LIQFO</name>
<dbReference type="Proteomes" id="UP001415857">
    <property type="component" value="Unassembled WGS sequence"/>
</dbReference>
<dbReference type="AlphaFoldDB" id="A0AAP0REY3"/>